<dbReference type="GO" id="GO:0003723">
    <property type="term" value="F:RNA binding"/>
    <property type="evidence" value="ECO:0007669"/>
    <property type="project" value="InterPro"/>
</dbReference>
<dbReference type="GO" id="GO:0006412">
    <property type="term" value="P:translation"/>
    <property type="evidence" value="ECO:0007669"/>
    <property type="project" value="InterPro"/>
</dbReference>
<dbReference type="AlphaFoldDB" id="A0A0H5CA25"/>
<dbReference type="Gene3D" id="2.30.30.30">
    <property type="match status" value="1"/>
</dbReference>
<dbReference type="InterPro" id="IPR008991">
    <property type="entry name" value="Translation_prot_SH3-like_sf"/>
</dbReference>
<protein>
    <submittedName>
        <fullName evidence="5">60S ribosomal protein L14-B</fullName>
    </submittedName>
</protein>
<dbReference type="SUPFAM" id="SSF50104">
    <property type="entry name" value="Translation proteins SH3-like domain"/>
    <property type="match status" value="1"/>
</dbReference>
<gene>
    <name evidence="5" type="ORF">BN1211_5949</name>
</gene>
<evidence type="ECO:0000313" key="5">
    <source>
        <dbReference type="EMBL" id="CEP24977.1"/>
    </source>
</evidence>
<evidence type="ECO:0000256" key="3">
    <source>
        <dbReference type="ARBA" id="ARBA00023274"/>
    </source>
</evidence>
<dbReference type="PANTHER" id="PTHR11127:SF2">
    <property type="entry name" value="LARGE RIBOSOMAL SUBUNIT PROTEIN EL14"/>
    <property type="match status" value="1"/>
</dbReference>
<organism evidence="5 6">
    <name type="scientific">Cyberlindnera jadinii (strain ATCC 18201 / CBS 1600 / BCRC 20928 / JCM 3617 / NBRC 0987 / NRRL Y-1542)</name>
    <name type="common">Torula yeast</name>
    <name type="synonym">Candida utilis</name>
    <dbReference type="NCBI Taxonomy" id="983966"/>
    <lineage>
        <taxon>Eukaryota</taxon>
        <taxon>Fungi</taxon>
        <taxon>Dikarya</taxon>
        <taxon>Ascomycota</taxon>
        <taxon>Saccharomycotina</taxon>
        <taxon>Saccharomycetes</taxon>
        <taxon>Phaffomycetales</taxon>
        <taxon>Phaffomycetaceae</taxon>
        <taxon>Cyberlindnera</taxon>
    </lineage>
</organism>
<dbReference type="Pfam" id="PF00467">
    <property type="entry name" value="KOW"/>
    <property type="match status" value="1"/>
</dbReference>
<evidence type="ECO:0000256" key="2">
    <source>
        <dbReference type="ARBA" id="ARBA00022980"/>
    </source>
</evidence>
<dbReference type="CDD" id="cd23702">
    <property type="entry name" value="eL14"/>
    <property type="match status" value="1"/>
</dbReference>
<dbReference type="SMART" id="SM00739">
    <property type="entry name" value="KOW"/>
    <property type="match status" value="1"/>
</dbReference>
<dbReference type="PANTHER" id="PTHR11127">
    <property type="entry name" value="60S RIBOSOMAL PROTEIN L14"/>
    <property type="match status" value="1"/>
</dbReference>
<dbReference type="EMBL" id="CDQK01000007">
    <property type="protein sequence ID" value="CEP24977.1"/>
    <property type="molecule type" value="Genomic_DNA"/>
</dbReference>
<feature type="domain" description="KOW" evidence="4">
    <location>
        <begin position="57"/>
        <end position="84"/>
    </location>
</feature>
<accession>A0A0H5CA25</accession>
<reference evidence="6" key="1">
    <citation type="journal article" date="2015" name="J. Biotechnol.">
        <title>The structure of the Cyberlindnera jadinii genome and its relation to Candida utilis analyzed by the occurrence of single nucleotide polymorphisms.</title>
        <authorList>
            <person name="Rupp O."/>
            <person name="Brinkrolf K."/>
            <person name="Buerth C."/>
            <person name="Kunigo M."/>
            <person name="Schneider J."/>
            <person name="Jaenicke S."/>
            <person name="Goesmann A."/>
            <person name="Puehler A."/>
            <person name="Jaeger K.-E."/>
            <person name="Ernst J.F."/>
        </authorList>
    </citation>
    <scope>NUCLEOTIDE SEQUENCE [LARGE SCALE GENOMIC DNA]</scope>
    <source>
        <strain evidence="6">ATCC 18201 / CBS 1600 / BCRC 20928 / JCM 3617 / NBRC 0987 / NRRL Y-1542</strain>
    </source>
</reference>
<dbReference type="GO" id="GO:0022625">
    <property type="term" value="C:cytosolic large ribosomal subunit"/>
    <property type="evidence" value="ECO:0007669"/>
    <property type="project" value="TreeGrafter"/>
</dbReference>
<name>A0A0H5CA25_CYBJN</name>
<dbReference type="GO" id="GO:0042273">
    <property type="term" value="P:ribosomal large subunit biogenesis"/>
    <property type="evidence" value="ECO:0007669"/>
    <property type="project" value="TreeGrafter"/>
</dbReference>
<dbReference type="InterPro" id="IPR005824">
    <property type="entry name" value="KOW"/>
</dbReference>
<comment type="similarity">
    <text evidence="1">Belongs to the eukaryotic ribosomal protein eL14 family.</text>
</comment>
<dbReference type="InterPro" id="IPR039660">
    <property type="entry name" value="Ribosomal_eL14"/>
</dbReference>
<dbReference type="GO" id="GO:0003735">
    <property type="term" value="F:structural constituent of ribosome"/>
    <property type="evidence" value="ECO:0007669"/>
    <property type="project" value="InterPro"/>
</dbReference>
<evidence type="ECO:0000313" key="6">
    <source>
        <dbReference type="Proteomes" id="UP000038830"/>
    </source>
</evidence>
<dbReference type="Pfam" id="PF01929">
    <property type="entry name" value="Ribosomal_L14e"/>
    <property type="match status" value="1"/>
</dbReference>
<proteinExistence type="inferred from homology"/>
<dbReference type="InterPro" id="IPR014722">
    <property type="entry name" value="Rib_uL2_dom2"/>
</dbReference>
<keyword evidence="2 5" id="KW-0689">Ribosomal protein</keyword>
<keyword evidence="3" id="KW-0687">Ribonucleoprotein</keyword>
<dbReference type="InterPro" id="IPR002784">
    <property type="entry name" value="Ribosomal_eL14_dom"/>
</dbReference>
<dbReference type="Proteomes" id="UP000038830">
    <property type="component" value="Unassembled WGS sequence"/>
</dbReference>
<sequence length="198" mass="22341">MGNSPGSTIDTIVVLHSWSPSSWCHRLKKFFNNQSRFSLNTEEMSTETTVKASNWRLVEVGRVVLVNKGQYKGKLATIVEIIDHKRVSFRLRERRERERVCVCALVDGPTTGVPRQSISLAHVVLTPLTYSVPRGARTATVAKKFTAAGVSEKWAQSSWAKKIAQRETRRGLSDFDRFKVLVLKKQQRFAVKKALAKA</sequence>
<evidence type="ECO:0000256" key="1">
    <source>
        <dbReference type="ARBA" id="ARBA00006592"/>
    </source>
</evidence>
<dbReference type="Gene3D" id="6.10.250.2270">
    <property type="match status" value="1"/>
</dbReference>
<evidence type="ECO:0000259" key="4">
    <source>
        <dbReference type="SMART" id="SM00739"/>
    </source>
</evidence>